<name>A0A0S4LCB3_9BACT</name>
<keyword evidence="4" id="KW-0456">Lyase</keyword>
<evidence type="ECO:0000259" key="8">
    <source>
        <dbReference type="Pfam" id="PF21571"/>
    </source>
</evidence>
<evidence type="ECO:0000256" key="2">
    <source>
        <dbReference type="ARBA" id="ARBA00022741"/>
    </source>
</evidence>
<evidence type="ECO:0000256" key="3">
    <source>
        <dbReference type="ARBA" id="ARBA00023027"/>
    </source>
</evidence>
<dbReference type="Pfam" id="PF21570">
    <property type="entry name" value="ArgZ-like_C_2nd"/>
    <property type="match status" value="1"/>
</dbReference>
<dbReference type="OrthoDB" id="5386290at2"/>
<reference evidence="10" key="1">
    <citation type="submission" date="2015-10" db="EMBL/GenBank/DDBJ databases">
        <authorList>
            <person name="Luecker S."/>
            <person name="Luecker S."/>
        </authorList>
    </citation>
    <scope>NUCLEOTIDE SEQUENCE [LARGE SCALE GENOMIC DNA]</scope>
</reference>
<feature type="domain" description="Arginine dihydrolase ArgZ/ArgE-like C-terminal second subdomain" evidence="7">
    <location>
        <begin position="189"/>
        <end position="406"/>
    </location>
</feature>
<dbReference type="AlphaFoldDB" id="A0A0S4LCB3"/>
<dbReference type="RefSeq" id="WP_090896839.1">
    <property type="nucleotide sequence ID" value="NZ_CZPZ01000012.1"/>
</dbReference>
<evidence type="ECO:0000256" key="4">
    <source>
        <dbReference type="ARBA" id="ARBA00023239"/>
    </source>
</evidence>
<dbReference type="Pfam" id="PF21571">
    <property type="entry name" value="ArgZ-like_C_1st"/>
    <property type="match status" value="1"/>
</dbReference>
<evidence type="ECO:0000259" key="7">
    <source>
        <dbReference type="Pfam" id="PF21570"/>
    </source>
</evidence>
<dbReference type="InterPro" id="IPR005239">
    <property type="entry name" value="ArgZ/ArgE-like"/>
</dbReference>
<protein>
    <recommendedName>
        <fullName evidence="5">ornithine cyclodeaminase</fullName>
        <ecNumber evidence="5">4.3.1.12</ecNumber>
    </recommendedName>
</protein>
<dbReference type="Pfam" id="PF04455">
    <property type="entry name" value="Saccharop_dh_N"/>
    <property type="match status" value="1"/>
</dbReference>
<dbReference type="InterPro" id="IPR007545">
    <property type="entry name" value="LOR/SDH_bifunc_enz_cons_dom"/>
</dbReference>
<evidence type="ECO:0000313" key="10">
    <source>
        <dbReference type="Proteomes" id="UP000198736"/>
    </source>
</evidence>
<keyword evidence="3" id="KW-0520">NAD</keyword>
<dbReference type="Proteomes" id="UP000198736">
    <property type="component" value="Unassembled WGS sequence"/>
</dbReference>
<keyword evidence="10" id="KW-1185">Reference proteome</keyword>
<dbReference type="STRING" id="1742973.COMA2_20239"/>
<feature type="domain" description="Arginine dihydrolase ArgZ/ArgE-like C-terminal first subdomain" evidence="8">
    <location>
        <begin position="105"/>
        <end position="187"/>
    </location>
</feature>
<accession>A0A0S4LCB3</accession>
<dbReference type="NCBIfam" id="TIGR00300">
    <property type="entry name" value="TIGR00300 family protein"/>
    <property type="match status" value="1"/>
</dbReference>
<organism evidence="9 10">
    <name type="scientific">Candidatus Nitrospira nitrificans</name>
    <dbReference type="NCBI Taxonomy" id="1742973"/>
    <lineage>
        <taxon>Bacteria</taxon>
        <taxon>Pseudomonadati</taxon>
        <taxon>Nitrospirota</taxon>
        <taxon>Nitrospiria</taxon>
        <taxon>Nitrospirales</taxon>
        <taxon>Nitrospiraceae</taxon>
        <taxon>Nitrospira</taxon>
    </lineage>
</organism>
<proteinExistence type="predicted"/>
<comment type="cofactor">
    <cofactor evidence="1">
        <name>NAD(+)</name>
        <dbReference type="ChEBI" id="CHEBI:57540"/>
    </cofactor>
</comment>
<evidence type="ECO:0000256" key="5">
    <source>
        <dbReference type="ARBA" id="ARBA00066346"/>
    </source>
</evidence>
<dbReference type="EMBL" id="CZPZ01000012">
    <property type="protein sequence ID" value="CUS35377.1"/>
    <property type="molecule type" value="Genomic_DNA"/>
</dbReference>
<dbReference type="InterPro" id="IPR048963">
    <property type="entry name" value="ArgZ/ArgE-like_C_2nd"/>
</dbReference>
<dbReference type="GO" id="GO:0008473">
    <property type="term" value="F:ornithine cyclodeaminase activity"/>
    <property type="evidence" value="ECO:0007669"/>
    <property type="project" value="UniProtKB-EC"/>
</dbReference>
<keyword evidence="2" id="KW-0547">Nucleotide-binding</keyword>
<evidence type="ECO:0000259" key="6">
    <source>
        <dbReference type="Pfam" id="PF04455"/>
    </source>
</evidence>
<dbReference type="EC" id="4.3.1.12" evidence="5"/>
<dbReference type="CDD" id="cd12144">
    <property type="entry name" value="SDH_N_domain"/>
    <property type="match status" value="1"/>
</dbReference>
<evidence type="ECO:0000256" key="1">
    <source>
        <dbReference type="ARBA" id="ARBA00001911"/>
    </source>
</evidence>
<sequence>MGLHQESVCLQGHIIDSLVLAKVLDRIHMMGGTFDLEDVHIGKTREEPSRARIVIQATSKAQLADILKAIQPHGASIEREADCRTDRAPADGLLPDDFYATTHLPTQIRLNGRWLDVDRIEMDLAIVVSEAGSVAQAVPMGAVRRGDSIVVGREGVRVIPLQRPRERDIFGFMESQVSAERPHGHIIADIAARMRRLREQHQQGQPDSKVLLAGGPAIIHAGGREAMTWLIEQGFIHILFCGNALAAHDMEADLFGTSLGHGLITGRTVPHGHEHHLRTINRIRTIGSIEAAVTSGTIKQGIMAACIRQRVPVVMSGTIRDDGPLPGVITDSVQAQNAMRAMIPGVGLALLIASTLHAVATGNLLPAGIPTVCVDINPSVPTKLADRGSFQAVGLVMDAASFLSELARLLGKST</sequence>
<feature type="domain" description="LOR/SDH bifunctional enzyme conserved" evidence="6">
    <location>
        <begin position="6"/>
        <end position="103"/>
    </location>
</feature>
<dbReference type="Gene3D" id="3.40.50.10690">
    <property type="entry name" value="putative lor/sdh protein like domains"/>
    <property type="match status" value="1"/>
</dbReference>
<dbReference type="Gene3D" id="2.40.420.10">
    <property type="entry name" value="conserved putative lor/sdh protein from methanococcus maripaludis s2 domain"/>
    <property type="match status" value="1"/>
</dbReference>
<evidence type="ECO:0000313" key="9">
    <source>
        <dbReference type="EMBL" id="CUS35377.1"/>
    </source>
</evidence>
<dbReference type="GO" id="GO:0000166">
    <property type="term" value="F:nucleotide binding"/>
    <property type="evidence" value="ECO:0007669"/>
    <property type="project" value="UniProtKB-KW"/>
</dbReference>
<gene>
    <name evidence="9" type="ORF">COMA2_20239</name>
</gene>
<dbReference type="InterPro" id="IPR048964">
    <property type="entry name" value="ArgZ/ArgE-like_C_1st"/>
</dbReference>